<organism evidence="1 2">
    <name type="scientific">Vitis vinifera</name>
    <name type="common">Grape</name>
    <dbReference type="NCBI Taxonomy" id="29760"/>
    <lineage>
        <taxon>Eukaryota</taxon>
        <taxon>Viridiplantae</taxon>
        <taxon>Streptophyta</taxon>
        <taxon>Embryophyta</taxon>
        <taxon>Tracheophyta</taxon>
        <taxon>Spermatophyta</taxon>
        <taxon>Magnoliopsida</taxon>
        <taxon>eudicotyledons</taxon>
        <taxon>Gunneridae</taxon>
        <taxon>Pentapetalae</taxon>
        <taxon>rosids</taxon>
        <taxon>Vitales</taxon>
        <taxon>Vitaceae</taxon>
        <taxon>Viteae</taxon>
        <taxon>Vitis</taxon>
    </lineage>
</organism>
<evidence type="ECO:0000313" key="1">
    <source>
        <dbReference type="EMBL" id="CCB62261.1"/>
    </source>
</evidence>
<dbReference type="HOGENOM" id="CLU_3369456_0_0_1"/>
<gene>
    <name evidence="1" type="ordered locus">VIT_11s0103g00450</name>
</gene>
<evidence type="ECO:0000313" key="2">
    <source>
        <dbReference type="Proteomes" id="UP000009183"/>
    </source>
</evidence>
<dbReference type="InParanoid" id="F6I5P3"/>
<reference evidence="2" key="1">
    <citation type="journal article" date="2007" name="Nature">
        <title>The grapevine genome sequence suggests ancestral hexaploidization in major angiosperm phyla.</title>
        <authorList>
            <consortium name="The French-Italian Public Consortium for Grapevine Genome Characterization."/>
            <person name="Jaillon O."/>
            <person name="Aury J.-M."/>
            <person name="Noel B."/>
            <person name="Policriti A."/>
            <person name="Clepet C."/>
            <person name="Casagrande A."/>
            <person name="Choisne N."/>
            <person name="Aubourg S."/>
            <person name="Vitulo N."/>
            <person name="Jubin C."/>
            <person name="Vezzi A."/>
            <person name="Legeai F."/>
            <person name="Hugueney P."/>
            <person name="Dasilva C."/>
            <person name="Horner D."/>
            <person name="Mica E."/>
            <person name="Jublot D."/>
            <person name="Poulain J."/>
            <person name="Bruyere C."/>
            <person name="Billault A."/>
            <person name="Segurens B."/>
            <person name="Gouyvenoux M."/>
            <person name="Ugarte E."/>
            <person name="Cattonaro F."/>
            <person name="Anthouard V."/>
            <person name="Vico V."/>
            <person name="Del Fabbro C."/>
            <person name="Alaux M."/>
            <person name="Di Gaspero G."/>
            <person name="Dumas V."/>
            <person name="Felice N."/>
            <person name="Paillard S."/>
            <person name="Juman I."/>
            <person name="Moroldo M."/>
            <person name="Scalabrin S."/>
            <person name="Canaguier A."/>
            <person name="Le Clainche I."/>
            <person name="Malacrida G."/>
            <person name="Durand E."/>
            <person name="Pesole G."/>
            <person name="Laucou V."/>
            <person name="Chatelet P."/>
            <person name="Merdinoglu D."/>
            <person name="Delledonne M."/>
            <person name="Pezzotti M."/>
            <person name="Lecharny A."/>
            <person name="Scarpelli C."/>
            <person name="Artiguenave F."/>
            <person name="Pe M.E."/>
            <person name="Valle G."/>
            <person name="Morgante M."/>
            <person name="Caboche M."/>
            <person name="Adam-Blondon A.-F."/>
            <person name="Weissenbach J."/>
            <person name="Quetier F."/>
            <person name="Wincker P."/>
        </authorList>
    </citation>
    <scope>NUCLEOTIDE SEQUENCE [LARGE SCALE GENOMIC DNA]</scope>
    <source>
        <strain evidence="2">cv. Pinot noir / PN40024</strain>
    </source>
</reference>
<accession>F6I5P3</accession>
<dbReference type="EMBL" id="FN596751">
    <property type="protein sequence ID" value="CCB62261.1"/>
    <property type="molecule type" value="Genomic_DNA"/>
</dbReference>
<sequence length="35" mass="4321">MVMTFEKWQKVNLGNKTVWYDDKVYTTSHEKKRTK</sequence>
<dbReference type="STRING" id="29760.F6I5P3"/>
<name>F6I5P3_VITVI</name>
<dbReference type="AlphaFoldDB" id="F6I5P3"/>
<dbReference type="PaxDb" id="29760-VIT_11s0103g00450.t01"/>
<keyword evidence="2" id="KW-1185">Reference proteome</keyword>
<dbReference type="Proteomes" id="UP000009183">
    <property type="component" value="Chromosome 11"/>
</dbReference>
<proteinExistence type="predicted"/>
<protein>
    <submittedName>
        <fullName evidence="1">Uncharacterized protein</fullName>
    </submittedName>
</protein>